<dbReference type="EMBL" id="CM026430">
    <property type="protein sequence ID" value="KAG0561185.1"/>
    <property type="molecule type" value="Genomic_DNA"/>
</dbReference>
<accession>A0A8T0GRX5</accession>
<sequence length="59" mass="6148">MVLLITICEALAVWIDGERCTVAGPCDEPGVDDQPCITSACRRAQSLSGTSTEATSCSD</sequence>
<gene>
    <name evidence="2" type="ORF">KC19_9G043800</name>
</gene>
<keyword evidence="1" id="KW-0732">Signal</keyword>
<dbReference type="AlphaFoldDB" id="A0A8T0GRX5"/>
<proteinExistence type="predicted"/>
<keyword evidence="3" id="KW-1185">Reference proteome</keyword>
<name>A0A8T0GRX5_CERPU</name>
<evidence type="ECO:0000313" key="3">
    <source>
        <dbReference type="Proteomes" id="UP000822688"/>
    </source>
</evidence>
<reference evidence="2" key="1">
    <citation type="submission" date="2020-06" db="EMBL/GenBank/DDBJ databases">
        <title>WGS assembly of Ceratodon purpureus strain R40.</title>
        <authorList>
            <person name="Carey S.B."/>
            <person name="Jenkins J."/>
            <person name="Shu S."/>
            <person name="Lovell J.T."/>
            <person name="Sreedasyam A."/>
            <person name="Maumus F."/>
            <person name="Tiley G.P."/>
            <person name="Fernandez-Pozo N."/>
            <person name="Barry K."/>
            <person name="Chen C."/>
            <person name="Wang M."/>
            <person name="Lipzen A."/>
            <person name="Daum C."/>
            <person name="Saski C.A."/>
            <person name="Payton A.C."/>
            <person name="Mcbreen J.C."/>
            <person name="Conrad R.E."/>
            <person name="Kollar L.M."/>
            <person name="Olsson S."/>
            <person name="Huttunen S."/>
            <person name="Landis J.B."/>
            <person name="Wickett N.J."/>
            <person name="Johnson M.G."/>
            <person name="Rensing S.A."/>
            <person name="Grimwood J."/>
            <person name="Schmutz J."/>
            <person name="Mcdaniel S.F."/>
        </authorList>
    </citation>
    <scope>NUCLEOTIDE SEQUENCE</scope>
    <source>
        <strain evidence="2">R40</strain>
    </source>
</reference>
<protein>
    <submittedName>
        <fullName evidence="2">Uncharacterized protein</fullName>
    </submittedName>
</protein>
<feature type="chain" id="PRO_5035858972" evidence="1">
    <location>
        <begin position="18"/>
        <end position="59"/>
    </location>
</feature>
<dbReference type="Proteomes" id="UP000822688">
    <property type="component" value="Chromosome 9"/>
</dbReference>
<feature type="signal peptide" evidence="1">
    <location>
        <begin position="1"/>
        <end position="17"/>
    </location>
</feature>
<evidence type="ECO:0000256" key="1">
    <source>
        <dbReference type="SAM" id="SignalP"/>
    </source>
</evidence>
<organism evidence="2 3">
    <name type="scientific">Ceratodon purpureus</name>
    <name type="common">Fire moss</name>
    <name type="synonym">Dicranum purpureum</name>
    <dbReference type="NCBI Taxonomy" id="3225"/>
    <lineage>
        <taxon>Eukaryota</taxon>
        <taxon>Viridiplantae</taxon>
        <taxon>Streptophyta</taxon>
        <taxon>Embryophyta</taxon>
        <taxon>Bryophyta</taxon>
        <taxon>Bryophytina</taxon>
        <taxon>Bryopsida</taxon>
        <taxon>Dicranidae</taxon>
        <taxon>Pseudoditrichales</taxon>
        <taxon>Ditrichaceae</taxon>
        <taxon>Ceratodon</taxon>
    </lineage>
</organism>
<evidence type="ECO:0000313" key="2">
    <source>
        <dbReference type="EMBL" id="KAG0561185.1"/>
    </source>
</evidence>
<comment type="caution">
    <text evidence="2">The sequence shown here is derived from an EMBL/GenBank/DDBJ whole genome shotgun (WGS) entry which is preliminary data.</text>
</comment>